<dbReference type="InterPro" id="IPR051641">
    <property type="entry name" value="RGK_GTP-binding_reg"/>
</dbReference>
<evidence type="ECO:0000256" key="1">
    <source>
        <dbReference type="ARBA" id="ARBA00008846"/>
    </source>
</evidence>
<keyword evidence="4" id="KW-1185">Reference proteome</keyword>
<reference evidence="3 4" key="1">
    <citation type="submission" date="2013-11" db="EMBL/GenBank/DDBJ databases">
        <title>Draft genome of the bovine lungworm Dictyocaulus viviparus.</title>
        <authorList>
            <person name="Mitreva M."/>
        </authorList>
    </citation>
    <scope>NUCLEOTIDE SEQUENCE [LARGE SCALE GENOMIC DNA]</scope>
    <source>
        <strain evidence="3 4">HannoverDv2000</strain>
    </source>
</reference>
<dbReference type="AlphaFoldDB" id="A0A0D8XW72"/>
<dbReference type="PANTHER" id="PTHR45775:SF6">
    <property type="entry name" value="RAD, GEM_KIR FAMILY MEMBER 2, ISOFORM C"/>
    <property type="match status" value="1"/>
</dbReference>
<dbReference type="PANTHER" id="PTHR45775">
    <property type="entry name" value="RAD, GEM/KIR FAMILY MEMBER 2, ISOFORM C"/>
    <property type="match status" value="1"/>
</dbReference>
<dbReference type="SUPFAM" id="SSF52540">
    <property type="entry name" value="P-loop containing nucleoside triphosphate hydrolases"/>
    <property type="match status" value="1"/>
</dbReference>
<comment type="similarity">
    <text evidence="1">Belongs to the small GTPase superfamily. RGK family.</text>
</comment>
<dbReference type="SMART" id="SM00174">
    <property type="entry name" value="RHO"/>
    <property type="match status" value="1"/>
</dbReference>
<dbReference type="PRINTS" id="PR00449">
    <property type="entry name" value="RASTRNSFRMNG"/>
</dbReference>
<evidence type="ECO:0000256" key="2">
    <source>
        <dbReference type="ARBA" id="ARBA00022553"/>
    </source>
</evidence>
<organism evidence="3 4">
    <name type="scientific">Dictyocaulus viviparus</name>
    <name type="common">Bovine lungworm</name>
    <dbReference type="NCBI Taxonomy" id="29172"/>
    <lineage>
        <taxon>Eukaryota</taxon>
        <taxon>Metazoa</taxon>
        <taxon>Ecdysozoa</taxon>
        <taxon>Nematoda</taxon>
        <taxon>Chromadorea</taxon>
        <taxon>Rhabditida</taxon>
        <taxon>Rhabditina</taxon>
        <taxon>Rhabditomorpha</taxon>
        <taxon>Strongyloidea</taxon>
        <taxon>Metastrongylidae</taxon>
        <taxon>Dictyocaulus</taxon>
    </lineage>
</organism>
<dbReference type="GO" id="GO:0005525">
    <property type="term" value="F:GTP binding"/>
    <property type="evidence" value="ECO:0007669"/>
    <property type="project" value="InterPro"/>
</dbReference>
<keyword evidence="2" id="KW-0597">Phosphoprotein</keyword>
<reference evidence="4" key="2">
    <citation type="journal article" date="2016" name="Sci. Rep.">
        <title>Dictyocaulus viviparus genome, variome and transcriptome elucidate lungworm biology and support future intervention.</title>
        <authorList>
            <person name="McNulty S.N."/>
            <person name="Strube C."/>
            <person name="Rosa B.A."/>
            <person name="Martin J.C."/>
            <person name="Tyagi R."/>
            <person name="Choi Y.J."/>
            <person name="Wang Q."/>
            <person name="Hallsworth Pepin K."/>
            <person name="Zhang X."/>
            <person name="Ozersky P."/>
            <person name="Wilson R.K."/>
            <person name="Sternberg P.W."/>
            <person name="Gasser R.B."/>
            <person name="Mitreva M."/>
        </authorList>
    </citation>
    <scope>NUCLEOTIDE SEQUENCE [LARGE SCALE GENOMIC DNA]</scope>
    <source>
        <strain evidence="4">HannoverDv2000</strain>
    </source>
</reference>
<dbReference type="PROSITE" id="PS51421">
    <property type="entry name" value="RAS"/>
    <property type="match status" value="1"/>
</dbReference>
<evidence type="ECO:0000313" key="3">
    <source>
        <dbReference type="EMBL" id="KJH48067.1"/>
    </source>
</evidence>
<dbReference type="EMBL" id="KN716282">
    <property type="protein sequence ID" value="KJH48067.1"/>
    <property type="molecule type" value="Genomic_DNA"/>
</dbReference>
<dbReference type="GO" id="GO:0005886">
    <property type="term" value="C:plasma membrane"/>
    <property type="evidence" value="ECO:0007669"/>
    <property type="project" value="TreeGrafter"/>
</dbReference>
<dbReference type="SMART" id="SM00173">
    <property type="entry name" value="RAS"/>
    <property type="match status" value="1"/>
</dbReference>
<dbReference type="OrthoDB" id="5239715at2759"/>
<dbReference type="SMART" id="SM00175">
    <property type="entry name" value="RAB"/>
    <property type="match status" value="1"/>
</dbReference>
<dbReference type="Proteomes" id="UP000053766">
    <property type="component" value="Unassembled WGS sequence"/>
</dbReference>
<dbReference type="Pfam" id="PF00071">
    <property type="entry name" value="Ras"/>
    <property type="match status" value="1"/>
</dbReference>
<evidence type="ECO:0000313" key="4">
    <source>
        <dbReference type="Proteomes" id="UP000053766"/>
    </source>
</evidence>
<dbReference type="Gene3D" id="3.40.50.300">
    <property type="entry name" value="P-loop containing nucleotide triphosphate hydrolases"/>
    <property type="match status" value="1"/>
</dbReference>
<gene>
    <name evidence="3" type="ORF">DICVIV_05862</name>
</gene>
<dbReference type="InterPro" id="IPR001806">
    <property type="entry name" value="Small_GTPase"/>
</dbReference>
<dbReference type="STRING" id="29172.A0A0D8XW72"/>
<sequence>MDCAASKIPHLHFQCDFRYKYSLTDSGFMETNNNVCEKDDAQHIGLINGRLRSFDYKHGLLIDNGYEFRGYGKPIVAHRGETRRATCPEIYLQPELNCSTRQVIARVYGSRNCGKKTLAHQLYHLSSTTTPDQIHFITSETDDLIPKTSNFLLNGEEIRLEIVLESKLESSPFTSDQLTIYIIAYSVDSRESFRRATSILYRIYQSRTSSVIPVVLVGNKIDLKRNIVVSTIEGKSLAKIYKCGFVEVSALLSMNIEEMWKELIRQIQNPSDYKPPDHSWMHRLLLRGRHIAKSCEELVQRIIT</sequence>
<dbReference type="GO" id="GO:0005246">
    <property type="term" value="F:calcium channel regulator activity"/>
    <property type="evidence" value="ECO:0007669"/>
    <property type="project" value="TreeGrafter"/>
</dbReference>
<name>A0A0D8XW72_DICVI</name>
<dbReference type="PROSITE" id="PS51419">
    <property type="entry name" value="RAB"/>
    <property type="match status" value="1"/>
</dbReference>
<proteinExistence type="inferred from homology"/>
<dbReference type="InterPro" id="IPR027417">
    <property type="entry name" value="P-loop_NTPase"/>
</dbReference>
<protein>
    <submittedName>
        <fullName evidence="3">GTP-binding domain protein</fullName>
    </submittedName>
</protein>
<accession>A0A0D8XW72</accession>
<dbReference type="GO" id="GO:0003924">
    <property type="term" value="F:GTPase activity"/>
    <property type="evidence" value="ECO:0007669"/>
    <property type="project" value="InterPro"/>
</dbReference>